<dbReference type="KEGG" id="vsa:VSAL_p840_58"/>
<organism evidence="1 2">
    <name type="scientific">Aliivibrio salmonicida (strain LFI1238)</name>
    <name type="common">Vibrio salmonicida (strain LFI1238)</name>
    <dbReference type="NCBI Taxonomy" id="316275"/>
    <lineage>
        <taxon>Bacteria</taxon>
        <taxon>Pseudomonadati</taxon>
        <taxon>Pseudomonadota</taxon>
        <taxon>Gammaproteobacteria</taxon>
        <taxon>Vibrionales</taxon>
        <taxon>Vibrionaceae</taxon>
        <taxon>Aliivibrio</taxon>
    </lineage>
</organism>
<reference evidence="1 2" key="1">
    <citation type="journal article" date="2008" name="BMC Genomics">
        <title>The genome sequence of the fish pathogen Aliivibrio salmonicida strain LFI1238 shows extensive evidence of gene decay.</title>
        <authorList>
            <person name="Hjerde E."/>
            <person name="Lorentzen M.S."/>
            <person name="Holden M.T."/>
            <person name="Seeger K."/>
            <person name="Paulsen S."/>
            <person name="Bason N."/>
            <person name="Churcher C."/>
            <person name="Harris D."/>
            <person name="Norbertczak H."/>
            <person name="Quail M.A."/>
            <person name="Sanders S."/>
            <person name="Thurston S."/>
            <person name="Parkhill J."/>
            <person name="Willassen N.P."/>
            <person name="Thomson N.R."/>
        </authorList>
    </citation>
    <scope>NUCLEOTIDE SEQUENCE [LARGE SCALE GENOMIC DNA]</scope>
    <source>
        <strain evidence="1 2">LFI1238</strain>
    </source>
</reference>
<proteinExistence type="predicted"/>
<geneLocation type="plasmid" evidence="1 2">
    <name>pVSAL840</name>
</geneLocation>
<dbReference type="EMBL" id="FM178381">
    <property type="protein sequence ID" value="CAQ81917.1"/>
    <property type="molecule type" value="Genomic_DNA"/>
</dbReference>
<dbReference type="Proteomes" id="UP000001730">
    <property type="component" value="Plasmid pVSAL840"/>
</dbReference>
<sequence>MSNNTLIHQTLHGYSNGHKLLASSIELDHNIKNILLRESDSPGQEFHQDNNICYSGYPLVDFGYYVLSKTWVAKEIERPGCVWSHSILIPFTILAHKNLLTYFNPYDHFINKDVTSDLSINLKPIPFDITHVNDRNNTKDLSLAFSQIFSTRDQTIISNNRISVFDILVMWEKLWPRLRRSFSFKTWSPKNSISRSYYQKYDLLLNDDVSENIQIDNWAKCIFLKHDGVNMFMWKHGASLDQNKVNVYYLLTCWSLLKRKEFDELSRFILKWKKAPISLIKEISKILAPRDITKSVAYFISTYILIINSDDISDKTLNEVGSLLFSIDPEFLIKIINSNTEHSKNISINKITDLPIELVSKLYNEGVYLDIDICEPEIISNTYFWEHNYNNSIFEVIIKDVKLNRLIPINSILPSSLPLDDISKPNLLEILSDSFDSLNENWINYLLVNQELLSLTLLVQSEKNTKLGYFIISKFNLNIIKNIPDNIITDLYRTSTKDKSIIYKIALLLTEKSDEIYLNLLKISFDDICYLLSKHELDYFEIKKLKNNIKKEVTKFSFYSLRQMFIIYSSHYAIKNNIPIESITLYKGNKIDLYKEFKIDDDV</sequence>
<keyword evidence="2" id="KW-1185">Reference proteome</keyword>
<keyword evidence="1" id="KW-0614">Plasmid</keyword>
<name>B6ET29_ALISL</name>
<protein>
    <submittedName>
        <fullName evidence="1">Uncharacterized protein</fullName>
    </submittedName>
</protein>
<evidence type="ECO:0000313" key="1">
    <source>
        <dbReference type="EMBL" id="CAQ81917.1"/>
    </source>
</evidence>
<dbReference type="AlphaFoldDB" id="B6ET29"/>
<evidence type="ECO:0000313" key="2">
    <source>
        <dbReference type="Proteomes" id="UP000001730"/>
    </source>
</evidence>
<dbReference type="RefSeq" id="WP_012548896.1">
    <property type="nucleotide sequence ID" value="NC_011311.1"/>
</dbReference>
<accession>B6ET29</accession>
<gene>
    <name evidence="1" type="ordered locus">VSAL_p840_58</name>
</gene>
<dbReference type="Pfam" id="PF20012">
    <property type="entry name" value="GAP1-N1"/>
    <property type="match status" value="1"/>
</dbReference>
<dbReference type="HOGENOM" id="CLU_452466_0_0_6"/>